<dbReference type="Proteomes" id="UP001432027">
    <property type="component" value="Unassembled WGS sequence"/>
</dbReference>
<proteinExistence type="predicted"/>
<dbReference type="EMBL" id="BTSX01000005">
    <property type="protein sequence ID" value="GMS99379.1"/>
    <property type="molecule type" value="Genomic_DNA"/>
</dbReference>
<dbReference type="SUPFAM" id="SSF57302">
    <property type="entry name" value="Snake toxin-like"/>
    <property type="match status" value="1"/>
</dbReference>
<evidence type="ECO:0000313" key="3">
    <source>
        <dbReference type="Proteomes" id="UP001432027"/>
    </source>
</evidence>
<gene>
    <name evidence="2" type="ORF">PENTCL1PPCAC_21554</name>
</gene>
<keyword evidence="1" id="KW-1133">Transmembrane helix</keyword>
<dbReference type="Gene3D" id="2.10.60.10">
    <property type="entry name" value="CD59"/>
    <property type="match status" value="1"/>
</dbReference>
<comment type="caution">
    <text evidence="2">The sequence shown here is derived from an EMBL/GenBank/DDBJ whole genome shotgun (WGS) entry which is preliminary data.</text>
</comment>
<evidence type="ECO:0000256" key="1">
    <source>
        <dbReference type="SAM" id="Phobius"/>
    </source>
</evidence>
<keyword evidence="1" id="KW-0472">Membrane</keyword>
<sequence>SLLLRCAQILHIFHLSDTMIRVVLLVLLTLTASMAIKCYYSMSVNGNDYGTARIVDCDEIVKYCYTLDLPDHSTMKDCGMSIICKQEGYNDVPFMGATAKCCTGDYCNSAARSSLLLTVLAAAAAAFHWI</sequence>
<dbReference type="InterPro" id="IPR045860">
    <property type="entry name" value="Snake_toxin-like_sf"/>
</dbReference>
<dbReference type="AlphaFoldDB" id="A0AAV5TYQ3"/>
<feature type="transmembrane region" description="Helical" evidence="1">
    <location>
        <begin position="20"/>
        <end position="40"/>
    </location>
</feature>
<reference evidence="2" key="1">
    <citation type="submission" date="2023-10" db="EMBL/GenBank/DDBJ databases">
        <title>Genome assembly of Pristionchus species.</title>
        <authorList>
            <person name="Yoshida K."/>
            <person name="Sommer R.J."/>
        </authorList>
    </citation>
    <scope>NUCLEOTIDE SEQUENCE</scope>
    <source>
        <strain evidence="2">RS0144</strain>
    </source>
</reference>
<keyword evidence="1" id="KW-0812">Transmembrane</keyword>
<organism evidence="2 3">
    <name type="scientific">Pristionchus entomophagus</name>
    <dbReference type="NCBI Taxonomy" id="358040"/>
    <lineage>
        <taxon>Eukaryota</taxon>
        <taxon>Metazoa</taxon>
        <taxon>Ecdysozoa</taxon>
        <taxon>Nematoda</taxon>
        <taxon>Chromadorea</taxon>
        <taxon>Rhabditida</taxon>
        <taxon>Rhabditina</taxon>
        <taxon>Diplogasteromorpha</taxon>
        <taxon>Diplogasteroidea</taxon>
        <taxon>Neodiplogasteridae</taxon>
        <taxon>Pristionchus</taxon>
    </lineage>
</organism>
<keyword evidence="3" id="KW-1185">Reference proteome</keyword>
<evidence type="ECO:0000313" key="2">
    <source>
        <dbReference type="EMBL" id="GMS99379.1"/>
    </source>
</evidence>
<protein>
    <recommendedName>
        <fullName evidence="4">UPAR/Ly6 domain-containing protein</fullName>
    </recommendedName>
</protein>
<feature type="non-terminal residue" evidence="2">
    <location>
        <position position="1"/>
    </location>
</feature>
<name>A0AAV5TYQ3_9BILA</name>
<evidence type="ECO:0008006" key="4">
    <source>
        <dbReference type="Google" id="ProtNLM"/>
    </source>
</evidence>
<accession>A0AAV5TYQ3</accession>